<proteinExistence type="predicted"/>
<evidence type="ECO:0000313" key="2">
    <source>
        <dbReference type="Proteomes" id="UP000563094"/>
    </source>
</evidence>
<dbReference type="GO" id="GO:0003690">
    <property type="term" value="F:double-stranded DNA binding"/>
    <property type="evidence" value="ECO:0007669"/>
    <property type="project" value="TreeGrafter"/>
</dbReference>
<dbReference type="PANTHER" id="PTHR12083:SF9">
    <property type="entry name" value="BIFUNCTIONAL POLYNUCLEOTIDE PHOSPHATASE_KINASE"/>
    <property type="match status" value="1"/>
</dbReference>
<dbReference type="Gene3D" id="3.40.50.300">
    <property type="entry name" value="P-loop containing nucleotide triphosphate hydrolases"/>
    <property type="match status" value="1"/>
</dbReference>
<keyword evidence="1" id="KW-0418">Kinase</keyword>
<dbReference type="AlphaFoldDB" id="A0A839GLP5"/>
<dbReference type="Proteomes" id="UP000563094">
    <property type="component" value="Unassembled WGS sequence"/>
</dbReference>
<dbReference type="EMBL" id="JACJIQ010000009">
    <property type="protein sequence ID" value="MBA9077749.1"/>
    <property type="molecule type" value="Genomic_DNA"/>
</dbReference>
<dbReference type="GO" id="GO:0046403">
    <property type="term" value="F:polynucleotide 3'-phosphatase activity"/>
    <property type="evidence" value="ECO:0007669"/>
    <property type="project" value="TreeGrafter"/>
</dbReference>
<gene>
    <name evidence="1" type="ORF">FHS90_002468</name>
</gene>
<dbReference type="RefSeq" id="WP_182513190.1">
    <property type="nucleotide sequence ID" value="NZ_JACJIQ010000009.1"/>
</dbReference>
<dbReference type="GO" id="GO:0046404">
    <property type="term" value="F:ATP-dependent polydeoxyribonucleotide 5'-hydroxyl-kinase activity"/>
    <property type="evidence" value="ECO:0007669"/>
    <property type="project" value="TreeGrafter"/>
</dbReference>
<dbReference type="Pfam" id="PF13671">
    <property type="entry name" value="AAA_33"/>
    <property type="match status" value="1"/>
</dbReference>
<dbReference type="SUPFAM" id="SSF52540">
    <property type="entry name" value="P-loop containing nucleoside triphosphate hydrolases"/>
    <property type="match status" value="1"/>
</dbReference>
<reference evidence="1 2" key="1">
    <citation type="submission" date="2020-08" db="EMBL/GenBank/DDBJ databases">
        <title>Genomic Encyclopedia of Type Strains, Phase IV (KMG-IV): sequencing the most valuable type-strain genomes for metagenomic binning, comparative biology and taxonomic classification.</title>
        <authorList>
            <person name="Goeker M."/>
        </authorList>
    </citation>
    <scope>NUCLEOTIDE SEQUENCE [LARGE SCALE GENOMIC DNA]</scope>
    <source>
        <strain evidence="1 2">DSM 29854</strain>
    </source>
</reference>
<organism evidence="1 2">
    <name type="scientific">Rufibacter quisquiliarum</name>
    <dbReference type="NCBI Taxonomy" id="1549639"/>
    <lineage>
        <taxon>Bacteria</taxon>
        <taxon>Pseudomonadati</taxon>
        <taxon>Bacteroidota</taxon>
        <taxon>Cytophagia</taxon>
        <taxon>Cytophagales</taxon>
        <taxon>Hymenobacteraceae</taxon>
        <taxon>Rufibacter</taxon>
    </lineage>
</organism>
<dbReference type="InterPro" id="IPR027417">
    <property type="entry name" value="P-loop_NTPase"/>
</dbReference>
<keyword evidence="1" id="KW-0808">Transferase</keyword>
<protein>
    <submittedName>
        <fullName evidence="1">Putative kinase</fullName>
    </submittedName>
</protein>
<accession>A0A839GLP5</accession>
<name>A0A839GLP5_9BACT</name>
<evidence type="ECO:0000313" key="1">
    <source>
        <dbReference type="EMBL" id="MBA9077749.1"/>
    </source>
</evidence>
<dbReference type="GO" id="GO:0006281">
    <property type="term" value="P:DNA repair"/>
    <property type="evidence" value="ECO:0007669"/>
    <property type="project" value="TreeGrafter"/>
</dbReference>
<comment type="caution">
    <text evidence="1">The sequence shown here is derived from an EMBL/GenBank/DDBJ whole genome shotgun (WGS) entry which is preliminary data.</text>
</comment>
<dbReference type="PANTHER" id="PTHR12083">
    <property type="entry name" value="BIFUNCTIONAL POLYNUCLEOTIDE PHOSPHATASE/KINASE"/>
    <property type="match status" value="1"/>
</dbReference>
<keyword evidence="2" id="KW-1185">Reference proteome</keyword>
<sequence>MQAVIFIGIQAAGKSTFYQQRFFHTHVRISLDLMRTRHRESQFLKTCLQTSARFVVDNTNPLPQERKKYIDLAKEKRYEVVAYYFHTSLPDALLRNRQREGKERIKDVGLYDCQKKLTPPSFTEGFDQIFMVRLAGTTFEVEEWDRPEPPDPSQKPYV</sequence>